<dbReference type="InterPro" id="IPR020103">
    <property type="entry name" value="PsdUridine_synth_cat_dom_sf"/>
</dbReference>
<evidence type="ECO:0000256" key="1">
    <source>
        <dbReference type="ARBA" id="ARBA00000073"/>
    </source>
</evidence>
<protein>
    <recommendedName>
        <fullName evidence="4">Pseudouridine synthase</fullName>
        <ecNumber evidence="4">5.4.99.-</ecNumber>
    </recommendedName>
</protein>
<dbReference type="NCBIfam" id="TIGR00005">
    <property type="entry name" value="rluA_subfam"/>
    <property type="match status" value="1"/>
</dbReference>
<evidence type="ECO:0000256" key="3">
    <source>
        <dbReference type="ARBA" id="ARBA00023235"/>
    </source>
</evidence>
<dbReference type="PANTHER" id="PTHR21600:SF44">
    <property type="entry name" value="RIBOSOMAL LARGE SUBUNIT PSEUDOURIDINE SYNTHASE D"/>
    <property type="match status" value="1"/>
</dbReference>
<feature type="domain" description="Pseudouridine synthase RsuA/RluA-like" evidence="5">
    <location>
        <begin position="110"/>
        <end position="262"/>
    </location>
</feature>
<dbReference type="PANTHER" id="PTHR21600">
    <property type="entry name" value="MITOCHONDRIAL RNA PSEUDOURIDINE SYNTHASE"/>
    <property type="match status" value="1"/>
</dbReference>
<comment type="similarity">
    <text evidence="2 4">Belongs to the pseudouridine synthase RluA family.</text>
</comment>
<dbReference type="PROSITE" id="PS01129">
    <property type="entry name" value="PSI_RLU"/>
    <property type="match status" value="1"/>
</dbReference>
<accession>A0ABT4H2C0</accession>
<comment type="function">
    <text evidence="4">Responsible for synthesis of pseudouridine from uracil.</text>
</comment>
<dbReference type="InterPro" id="IPR006224">
    <property type="entry name" value="PsdUridine_synth_RluA-like_CS"/>
</dbReference>
<gene>
    <name evidence="6" type="ORF">M5X12_21170</name>
</gene>
<dbReference type="SUPFAM" id="SSF55120">
    <property type="entry name" value="Pseudouridine synthase"/>
    <property type="match status" value="1"/>
</dbReference>
<evidence type="ECO:0000256" key="2">
    <source>
        <dbReference type="ARBA" id="ARBA00010876"/>
    </source>
</evidence>
<dbReference type="CDD" id="cd02869">
    <property type="entry name" value="PseudoU_synth_RluA_like"/>
    <property type="match status" value="1"/>
</dbReference>
<dbReference type="Pfam" id="PF00849">
    <property type="entry name" value="PseudoU_synth_2"/>
    <property type="match status" value="1"/>
</dbReference>
<dbReference type="Gene3D" id="3.30.2350.10">
    <property type="entry name" value="Pseudouridine synthase"/>
    <property type="match status" value="1"/>
</dbReference>
<proteinExistence type="inferred from homology"/>
<evidence type="ECO:0000259" key="5">
    <source>
        <dbReference type="Pfam" id="PF00849"/>
    </source>
</evidence>
<dbReference type="RefSeq" id="WP_005548498.1">
    <property type="nucleotide sequence ID" value="NZ_JAKOBS010000013.1"/>
</dbReference>
<dbReference type="Proteomes" id="UP001527181">
    <property type="component" value="Unassembled WGS sequence"/>
</dbReference>
<evidence type="ECO:0000313" key="6">
    <source>
        <dbReference type="EMBL" id="MCY9763049.1"/>
    </source>
</evidence>
<organism evidence="6 7">
    <name type="scientific">Paenibacillus alvei</name>
    <name type="common">Bacillus alvei</name>
    <dbReference type="NCBI Taxonomy" id="44250"/>
    <lineage>
        <taxon>Bacteria</taxon>
        <taxon>Bacillati</taxon>
        <taxon>Bacillota</taxon>
        <taxon>Bacilli</taxon>
        <taxon>Bacillales</taxon>
        <taxon>Paenibacillaceae</taxon>
        <taxon>Paenibacillus</taxon>
    </lineage>
</organism>
<dbReference type="GeneID" id="94489873"/>
<comment type="catalytic activity">
    <reaction evidence="1 4">
        <text>a uridine in RNA = a pseudouridine in RNA</text>
        <dbReference type="Rhea" id="RHEA:48348"/>
        <dbReference type="Rhea" id="RHEA-COMP:12068"/>
        <dbReference type="Rhea" id="RHEA-COMP:12069"/>
        <dbReference type="ChEBI" id="CHEBI:65314"/>
        <dbReference type="ChEBI" id="CHEBI:65315"/>
    </reaction>
</comment>
<dbReference type="EMBL" id="JAMDNP010000048">
    <property type="protein sequence ID" value="MCY9763049.1"/>
    <property type="molecule type" value="Genomic_DNA"/>
</dbReference>
<evidence type="ECO:0000256" key="4">
    <source>
        <dbReference type="RuleBase" id="RU362028"/>
    </source>
</evidence>
<dbReference type="InterPro" id="IPR050188">
    <property type="entry name" value="RluA_PseudoU_synthase"/>
</dbReference>
<comment type="caution">
    <text evidence="6">The sequence shown here is derived from an EMBL/GenBank/DDBJ whole genome shotgun (WGS) entry which is preliminary data.</text>
</comment>
<dbReference type="EC" id="5.4.99.-" evidence="4"/>
<evidence type="ECO:0000313" key="7">
    <source>
        <dbReference type="Proteomes" id="UP001527181"/>
    </source>
</evidence>
<keyword evidence="3 4" id="KW-0413">Isomerase</keyword>
<dbReference type="InterPro" id="IPR006225">
    <property type="entry name" value="PsdUridine_synth_RluC/D"/>
</dbReference>
<sequence>MIEEREQQSDTLAGEVAAELSYVVPEGEEGIQLRTVLRSRMNLSRRLLKRLKTLEQAITVNGGTEYNGRVLTVRDKLRAGDVIRVEIAEDYVETIEPEPIPIHIVYEDEDILVLNKQAGLVVHPTKGYPNGTLANGVVHHWRMRGERTRFRPANRLDQDTSGLLIVAKHGHAHHQLADQMQNNEVWKQYEAFVFGVPKEKEGTVRAPIDRDKEQPHLRVVTPDGYDSITHYHVLETYQGQASRVSCRLETGRTHQIRVHMKHIGCPLLGDKFYADPSLVNTPLLHAVVEPLTRHALHASELRFKHPMNGSELHFTAELPPELVELHERLLG</sequence>
<dbReference type="InterPro" id="IPR006145">
    <property type="entry name" value="PsdUridine_synth_RsuA/RluA"/>
</dbReference>
<name>A0ABT4H2C0_PAEAL</name>
<reference evidence="6 7" key="1">
    <citation type="submission" date="2022-05" db="EMBL/GenBank/DDBJ databases">
        <title>Genome Sequencing of Bee-Associated Microbes.</title>
        <authorList>
            <person name="Dunlap C."/>
        </authorList>
    </citation>
    <scope>NUCLEOTIDE SEQUENCE [LARGE SCALE GENOMIC DNA]</scope>
    <source>
        <strain evidence="6 7">NRRL B-04010</strain>
    </source>
</reference>
<keyword evidence="7" id="KW-1185">Reference proteome</keyword>